<dbReference type="GO" id="GO:0005829">
    <property type="term" value="C:cytosol"/>
    <property type="evidence" value="ECO:0007669"/>
    <property type="project" value="TreeGrafter"/>
</dbReference>
<dbReference type="PANTHER" id="PTHR32054">
    <property type="entry name" value="HEAVY CHAIN, PUTATIVE, EXPRESSED-RELATED-RELATED"/>
    <property type="match status" value="1"/>
</dbReference>
<keyword evidence="2 3" id="KW-0175">Coiled coil</keyword>
<comment type="similarity">
    <text evidence="1">Belongs to the WEB family.</text>
</comment>
<dbReference type="GO" id="GO:0009903">
    <property type="term" value="P:chloroplast avoidance movement"/>
    <property type="evidence" value="ECO:0007669"/>
    <property type="project" value="TreeGrafter"/>
</dbReference>
<dbReference type="GO" id="GO:0009904">
    <property type="term" value="P:chloroplast accumulation movement"/>
    <property type="evidence" value="ECO:0007669"/>
    <property type="project" value="TreeGrafter"/>
</dbReference>
<gene>
    <name evidence="5" type="ORF">RJT34_33454</name>
</gene>
<feature type="coiled-coil region" evidence="3">
    <location>
        <begin position="453"/>
        <end position="508"/>
    </location>
</feature>
<evidence type="ECO:0000256" key="2">
    <source>
        <dbReference type="ARBA" id="ARBA00023054"/>
    </source>
</evidence>
<name>A0AAN9F248_CLITE</name>
<dbReference type="InterPro" id="IPR008545">
    <property type="entry name" value="Web"/>
</dbReference>
<feature type="coiled-coil region" evidence="3">
    <location>
        <begin position="323"/>
        <end position="371"/>
    </location>
</feature>
<evidence type="ECO:0000256" key="1">
    <source>
        <dbReference type="ARBA" id="ARBA00005485"/>
    </source>
</evidence>
<evidence type="ECO:0000256" key="4">
    <source>
        <dbReference type="SAM" id="MobiDB-lite"/>
    </source>
</evidence>
<organism evidence="5 6">
    <name type="scientific">Clitoria ternatea</name>
    <name type="common">Butterfly pea</name>
    <dbReference type="NCBI Taxonomy" id="43366"/>
    <lineage>
        <taxon>Eukaryota</taxon>
        <taxon>Viridiplantae</taxon>
        <taxon>Streptophyta</taxon>
        <taxon>Embryophyta</taxon>
        <taxon>Tracheophyta</taxon>
        <taxon>Spermatophyta</taxon>
        <taxon>Magnoliopsida</taxon>
        <taxon>eudicotyledons</taxon>
        <taxon>Gunneridae</taxon>
        <taxon>Pentapetalae</taxon>
        <taxon>rosids</taxon>
        <taxon>fabids</taxon>
        <taxon>Fabales</taxon>
        <taxon>Fabaceae</taxon>
        <taxon>Papilionoideae</taxon>
        <taxon>50 kb inversion clade</taxon>
        <taxon>NPAAA clade</taxon>
        <taxon>indigoferoid/millettioid clade</taxon>
        <taxon>Phaseoleae</taxon>
        <taxon>Clitoria</taxon>
    </lineage>
</organism>
<keyword evidence="6" id="KW-1185">Reference proteome</keyword>
<comment type="caution">
    <text evidence="5">The sequence shown here is derived from an EMBL/GenBank/DDBJ whole genome shotgun (WGS) entry which is preliminary data.</text>
</comment>
<feature type="compositionally biased region" description="Basic and acidic residues" evidence="4">
    <location>
        <begin position="407"/>
        <end position="420"/>
    </location>
</feature>
<dbReference type="Proteomes" id="UP001359559">
    <property type="component" value="Unassembled WGS sequence"/>
</dbReference>
<feature type="region of interest" description="Disordered" evidence="4">
    <location>
        <begin position="510"/>
        <end position="547"/>
    </location>
</feature>
<feature type="coiled-coil region" evidence="3">
    <location>
        <begin position="174"/>
        <end position="285"/>
    </location>
</feature>
<dbReference type="AlphaFoldDB" id="A0AAN9F248"/>
<evidence type="ECO:0000313" key="5">
    <source>
        <dbReference type="EMBL" id="KAK7265830.1"/>
    </source>
</evidence>
<dbReference type="EMBL" id="JAYKXN010000008">
    <property type="protein sequence ID" value="KAK7265830.1"/>
    <property type="molecule type" value="Genomic_DNA"/>
</dbReference>
<accession>A0AAN9F248</accession>
<reference evidence="5 6" key="1">
    <citation type="submission" date="2024-01" db="EMBL/GenBank/DDBJ databases">
        <title>The genomes of 5 underutilized Papilionoideae crops provide insights into root nodulation and disease resistance.</title>
        <authorList>
            <person name="Yuan L."/>
        </authorList>
    </citation>
    <scope>NUCLEOTIDE SEQUENCE [LARGE SCALE GENOMIC DNA]</scope>
    <source>
        <strain evidence="5">LY-2023</strain>
        <tissue evidence="5">Leaf</tissue>
    </source>
</reference>
<dbReference type="PANTHER" id="PTHR32054:SF17">
    <property type="entry name" value="EXPRESSED PROTEIN"/>
    <property type="match status" value="1"/>
</dbReference>
<feature type="compositionally biased region" description="Low complexity" evidence="4">
    <location>
        <begin position="518"/>
        <end position="535"/>
    </location>
</feature>
<proteinExistence type="inferred from homology"/>
<evidence type="ECO:0000313" key="6">
    <source>
        <dbReference type="Proteomes" id="UP001359559"/>
    </source>
</evidence>
<sequence>MLSLPCLVANVQHILIPLPVFFLYSQDSGVTYFSFCKIMGSEIDTKSIEPVRNAVTLFGHKGDQKKYHPARSKSDSGKQFEDLTRELANYKVQLEAKHAAHMQALLKLEHSQKMIHELSTLLKKSDIERNKNTNECSECRASKDELDSMMKGMADQNLETSKVKNQLSHVLSELKATQRELLNKETELVAARDSELKALEEAKQLETEFKIEKGDKEALLQQVKELNEAIHMSELATMKAEKENLATLSEKDEKIELARKANAQLQQELEDMRKQVEMLQGLQNQQMDNSTLVDATYAINDSNQLTIEMELKGRKIMDQSVYIETLEMQLNQFKQEFTSAREEINGLNITIESLTSELHKAKAELKMNKESDIEAQVEIALLKSQLQELRLAYKNGYVTEVSQTGHSKPEAKERNNENNKDNITISLGDYKYLVEKANGVQGSIGEFKRQTEIAMMKKELENATVKIAELRGRAEQAVSRAELAENAKEALENKIRRHREHRQRRRAAITALHEESTPKPFSPSSSSPFGTTPGTYQPLGKVLNMKL</sequence>
<feature type="region of interest" description="Disordered" evidence="4">
    <location>
        <begin position="403"/>
        <end position="422"/>
    </location>
</feature>
<evidence type="ECO:0000256" key="3">
    <source>
        <dbReference type="SAM" id="Coils"/>
    </source>
</evidence>
<protein>
    <submittedName>
        <fullName evidence="5">Uncharacterized protein</fullName>
    </submittedName>
</protein>
<dbReference type="Pfam" id="PF05701">
    <property type="entry name" value="WEMBL"/>
    <property type="match status" value="1"/>
</dbReference>